<dbReference type="EMBL" id="CAJJDM010000055">
    <property type="protein sequence ID" value="CAD8075716.1"/>
    <property type="molecule type" value="Genomic_DNA"/>
</dbReference>
<evidence type="ECO:0000256" key="1">
    <source>
        <dbReference type="SAM" id="MobiDB-lite"/>
    </source>
</evidence>
<dbReference type="AlphaFoldDB" id="A0A8S1MGC4"/>
<comment type="caution">
    <text evidence="2">The sequence shown here is derived from an EMBL/GenBank/DDBJ whole genome shotgun (WGS) entry which is preliminary data.</text>
</comment>
<proteinExistence type="predicted"/>
<protein>
    <submittedName>
        <fullName evidence="2">Uncharacterized protein</fullName>
    </submittedName>
</protein>
<dbReference type="OMA" id="WSIAYLQ"/>
<accession>A0A8S1MGC4</accession>
<gene>
    <name evidence="2" type="ORF">PPRIM_AZ9-3.1.T0550022</name>
</gene>
<organism evidence="2 3">
    <name type="scientific">Paramecium primaurelia</name>
    <dbReference type="NCBI Taxonomy" id="5886"/>
    <lineage>
        <taxon>Eukaryota</taxon>
        <taxon>Sar</taxon>
        <taxon>Alveolata</taxon>
        <taxon>Ciliophora</taxon>
        <taxon>Intramacronucleata</taxon>
        <taxon>Oligohymenophorea</taxon>
        <taxon>Peniculida</taxon>
        <taxon>Parameciidae</taxon>
        <taxon>Paramecium</taxon>
    </lineage>
</organism>
<feature type="compositionally biased region" description="Polar residues" evidence="1">
    <location>
        <begin position="444"/>
        <end position="453"/>
    </location>
</feature>
<feature type="compositionally biased region" description="Basic residues" evidence="1">
    <location>
        <begin position="454"/>
        <end position="463"/>
    </location>
</feature>
<keyword evidence="3" id="KW-1185">Reference proteome</keyword>
<reference evidence="2" key="1">
    <citation type="submission" date="2021-01" db="EMBL/GenBank/DDBJ databases">
        <authorList>
            <consortium name="Genoscope - CEA"/>
            <person name="William W."/>
        </authorList>
    </citation>
    <scope>NUCLEOTIDE SEQUENCE</scope>
</reference>
<evidence type="ECO:0000313" key="3">
    <source>
        <dbReference type="Proteomes" id="UP000688137"/>
    </source>
</evidence>
<dbReference type="Proteomes" id="UP000688137">
    <property type="component" value="Unassembled WGS sequence"/>
</dbReference>
<feature type="region of interest" description="Disordered" evidence="1">
    <location>
        <begin position="442"/>
        <end position="463"/>
    </location>
</feature>
<evidence type="ECO:0000313" key="2">
    <source>
        <dbReference type="EMBL" id="CAD8075716.1"/>
    </source>
</evidence>
<name>A0A8S1MGC4_PARPR</name>
<sequence length="902" mass="109337">MNQKKSYSHLEIHLETLETIWVQHSGFLDRITQESGVNFYYQQNFIVLVGNLNYCEKAAQRIYTKIYDDFIMQIEQFRNNEEIKPFYQLFQQPQYRELSKGNQGFWIYSAQSLMKQYLNMESRGYQSIFPDLPKHFLITWFPKNNMLYLQQQIFQMIGFRYKQQSFKAKYQFDVQQNVTALEAISIYLNLNLQEIMNQHQILIELNQIPNQIFLVIKANNKNAIPETYKILEDHLERKKFWSIAYLQIKFTSSNLFYLKKNLNEQIRTNSIINLYTYEEVVLESKRLDQQFNINLNEIIVQRHSPDSLFVFGDDNKQGEITDTIIQIVRKLKQNNRLEQGDRFQQQYPYKESSNHPFLWNQHVNQQISIPYQNNPKNYYQDQFGFYDKKQFEQHPIQQKFGNSINDQQSTHYQYPNNPLTQEIVQNDDQIDIPLRNYKRCYKNLDNNQPTHKNSNQKRYRQRQVKQEIQDLDVSLYVPKFPQNNFVFQYNQQQEEEKSSQLLFIEELNKGIKCQVIKIELFQYQIIYTKNNCKNNMKINFTEFKLSFEEFMKKFYNQKPEIILEFDTESIKINVKFKQQEDIHQIKNIFHKYFLQQMYYVTQYSTQALNFIDILRLNSNVEYFSTKTELSGFLDETQFQELVEIQEGQQMAIKIYNFSYRNYKLLREKFNNFEISQSFQQNSSILDISRQVANNKKVIIISENQLKYLNQEFVDLEACQLRKYKEYFKLPFYFVQIEYIEELFEQAKVEFKRMNQQYVETYVQAKEKENKKVWMKEIRKDQSYQASKLYCYNMMQAFNIKLLNDINEIEINTEEYQTNQNLSMYYEAIIDLGDKELNPNDPKSIENLLFNQDFKFELKEIKLIDLPIGTFITLWIRNQRDILVEFSKIQKNDILPRGYIQKK</sequence>